<dbReference type="AlphaFoldDB" id="A0A5J5BY49"/>
<evidence type="ECO:0000256" key="3">
    <source>
        <dbReference type="ARBA" id="ARBA00023015"/>
    </source>
</evidence>
<evidence type="ECO:0000256" key="7">
    <source>
        <dbReference type="SAM" id="MobiDB-lite"/>
    </source>
</evidence>
<dbReference type="OrthoDB" id="691673at2759"/>
<evidence type="ECO:0000313" key="9">
    <source>
        <dbReference type="EMBL" id="KAA8546562.1"/>
    </source>
</evidence>
<dbReference type="Proteomes" id="UP000325577">
    <property type="component" value="Linkage Group LG1"/>
</dbReference>
<feature type="compositionally biased region" description="Basic and acidic residues" evidence="7">
    <location>
        <begin position="557"/>
        <end position="569"/>
    </location>
</feature>
<feature type="compositionally biased region" description="Pro residues" evidence="7">
    <location>
        <begin position="218"/>
        <end position="234"/>
    </location>
</feature>
<comment type="subcellular location">
    <subcellularLocation>
        <location evidence="1">Nucleus</location>
    </subcellularLocation>
</comment>
<dbReference type="SMART" id="SM00717">
    <property type="entry name" value="SANT"/>
    <property type="match status" value="2"/>
</dbReference>
<feature type="domain" description="Myb-like" evidence="8">
    <location>
        <begin position="60"/>
        <end position="124"/>
    </location>
</feature>
<feature type="compositionally biased region" description="Low complexity" evidence="7">
    <location>
        <begin position="235"/>
        <end position="245"/>
    </location>
</feature>
<dbReference type="CDD" id="cd12203">
    <property type="entry name" value="GT1"/>
    <property type="match status" value="2"/>
</dbReference>
<keyword evidence="2" id="KW-0677">Repeat</keyword>
<gene>
    <name evidence="9" type="ORF">F0562_002699</name>
</gene>
<feature type="compositionally biased region" description="Pro residues" evidence="7">
    <location>
        <begin position="373"/>
        <end position="392"/>
    </location>
</feature>
<feature type="compositionally biased region" description="Low complexity" evidence="7">
    <location>
        <begin position="538"/>
        <end position="551"/>
    </location>
</feature>
<evidence type="ECO:0000256" key="2">
    <source>
        <dbReference type="ARBA" id="ARBA00022737"/>
    </source>
</evidence>
<dbReference type="PANTHER" id="PTHR21654">
    <property type="entry name" value="FI21293P1"/>
    <property type="match status" value="1"/>
</dbReference>
<feature type="compositionally biased region" description="Basic and acidic residues" evidence="7">
    <location>
        <begin position="50"/>
        <end position="61"/>
    </location>
</feature>
<dbReference type="InterPro" id="IPR001005">
    <property type="entry name" value="SANT/Myb"/>
</dbReference>
<dbReference type="FunFam" id="1.10.10.60:FF:000092">
    <property type="entry name" value="Trihelix transcription factor GT-2"/>
    <property type="match status" value="1"/>
</dbReference>
<feature type="compositionally biased region" description="Gly residues" evidence="7">
    <location>
        <begin position="23"/>
        <end position="47"/>
    </location>
</feature>
<sequence>MLGVSGLLGSSGDGAAAAEAPESGGGSSSGGGGGEVSGVGPNAGGGFSEEDQKVKIEDGERNSGGNRWPRQETIALLKIRSDMDVAFRDSSLKGPLWEEVSRKLAELGYHRSAKKCKEKFENVYKYHKRTKDGRSSKSDGKNYRFFDQLEALENHPSLPLLPPPPPPRPQTAVAVTTTAAVSMPGTNPPIVSQATVVSAINPLNIFQNTVTPSLNPTNPSPPPPRPPPPPPPTTTNPKNPSQSTPILSFHPNMSVNFMSNSNSSSSTSSDEDLERRHRRKRKWKDFFERLMKEVIEKQEELQKKFLETLEKRERDRMVREEAWRVQEMARMNREHDLLVQERSIAAAKDAAVIAFLQKISEQQNQNVVPVQMPLPVPENPLPPQPPPPPPPAAVMHTPPAAPPPPTKNFDNPKTDNGGENFVPTASSSRWPKAEVEALIRLRTSLDLKYQESGPKGPLWEEMSAGMRKLGYNRSAKRCKEKWENINKYFKKVKESNKKRPEDSKTCPYFHQLDALYKEKNKTETSSFNPGGFPIMARPEQQWPLPQDQQQHPPEPAMEDHDQSEHIDQNHEEDEDGSDEDDEDEGGGYEIVTTKPSSAAMVE</sequence>
<dbReference type="PRINTS" id="PR01217">
    <property type="entry name" value="PRICHEXTENSN"/>
</dbReference>
<dbReference type="Pfam" id="PF13837">
    <property type="entry name" value="Myb_DNA-bind_4"/>
    <property type="match status" value="2"/>
</dbReference>
<evidence type="ECO:0000256" key="6">
    <source>
        <dbReference type="ARBA" id="ARBA00023242"/>
    </source>
</evidence>
<dbReference type="GO" id="GO:0005634">
    <property type="term" value="C:nucleus"/>
    <property type="evidence" value="ECO:0007669"/>
    <property type="project" value="UniProtKB-SubCell"/>
</dbReference>
<feature type="region of interest" description="Disordered" evidence="7">
    <location>
        <begin position="208"/>
        <end position="277"/>
    </location>
</feature>
<keyword evidence="10" id="KW-1185">Reference proteome</keyword>
<proteinExistence type="predicted"/>
<dbReference type="PANTHER" id="PTHR21654:SF59">
    <property type="entry name" value="TRIHELIX TRANSCRIPTION FACTOR DF1"/>
    <property type="match status" value="1"/>
</dbReference>
<accession>A0A5J5BY49</accession>
<evidence type="ECO:0000259" key="8">
    <source>
        <dbReference type="PROSITE" id="PS50090"/>
    </source>
</evidence>
<name>A0A5J5BY49_9ASTE</name>
<keyword evidence="5" id="KW-0804">Transcription</keyword>
<feature type="region of interest" description="Disordered" evidence="7">
    <location>
        <begin position="373"/>
        <end position="427"/>
    </location>
</feature>
<feature type="domain" description="Myb-like" evidence="8">
    <location>
        <begin position="422"/>
        <end position="486"/>
    </location>
</feature>
<protein>
    <recommendedName>
        <fullName evidence="8">Myb-like domain-containing protein</fullName>
    </recommendedName>
</protein>
<evidence type="ECO:0000313" key="10">
    <source>
        <dbReference type="Proteomes" id="UP000325577"/>
    </source>
</evidence>
<feature type="compositionally biased region" description="Acidic residues" evidence="7">
    <location>
        <begin position="570"/>
        <end position="586"/>
    </location>
</feature>
<dbReference type="GO" id="GO:0006355">
    <property type="term" value="P:regulation of DNA-templated transcription"/>
    <property type="evidence" value="ECO:0007669"/>
    <property type="project" value="UniProtKB-ARBA"/>
</dbReference>
<feature type="compositionally biased region" description="Low complexity" evidence="7">
    <location>
        <begin position="208"/>
        <end position="217"/>
    </location>
</feature>
<keyword evidence="6" id="KW-0539">Nucleus</keyword>
<keyword evidence="3" id="KW-0805">Transcription regulation</keyword>
<feature type="region of interest" description="Disordered" evidence="7">
    <location>
        <begin position="1"/>
        <end position="70"/>
    </location>
</feature>
<feature type="compositionally biased region" description="Low complexity" evidence="7">
    <location>
        <begin position="1"/>
        <end position="22"/>
    </location>
</feature>
<dbReference type="EMBL" id="CM018032">
    <property type="protein sequence ID" value="KAA8546562.1"/>
    <property type="molecule type" value="Genomic_DNA"/>
</dbReference>
<dbReference type="FunFam" id="1.10.10.60:FF:000061">
    <property type="entry name" value="Trihelix transcription factor GT-2"/>
    <property type="match status" value="1"/>
</dbReference>
<feature type="region of interest" description="Disordered" evidence="7">
    <location>
        <begin position="520"/>
        <end position="602"/>
    </location>
</feature>
<dbReference type="PROSITE" id="PS50090">
    <property type="entry name" value="MYB_LIKE"/>
    <property type="match status" value="2"/>
</dbReference>
<organism evidence="9 10">
    <name type="scientific">Nyssa sinensis</name>
    <dbReference type="NCBI Taxonomy" id="561372"/>
    <lineage>
        <taxon>Eukaryota</taxon>
        <taxon>Viridiplantae</taxon>
        <taxon>Streptophyta</taxon>
        <taxon>Embryophyta</taxon>
        <taxon>Tracheophyta</taxon>
        <taxon>Spermatophyta</taxon>
        <taxon>Magnoliopsida</taxon>
        <taxon>eudicotyledons</taxon>
        <taxon>Gunneridae</taxon>
        <taxon>Pentapetalae</taxon>
        <taxon>asterids</taxon>
        <taxon>Cornales</taxon>
        <taxon>Nyssaceae</taxon>
        <taxon>Nyssa</taxon>
    </lineage>
</organism>
<evidence type="ECO:0000256" key="5">
    <source>
        <dbReference type="ARBA" id="ARBA00023163"/>
    </source>
</evidence>
<reference evidence="9 10" key="1">
    <citation type="submission" date="2019-09" db="EMBL/GenBank/DDBJ databases">
        <title>A chromosome-level genome assembly of the Chinese tupelo Nyssa sinensis.</title>
        <authorList>
            <person name="Yang X."/>
            <person name="Kang M."/>
            <person name="Yang Y."/>
            <person name="Xiong H."/>
            <person name="Wang M."/>
            <person name="Zhang Z."/>
            <person name="Wang Z."/>
            <person name="Wu H."/>
            <person name="Ma T."/>
            <person name="Liu J."/>
            <person name="Xi Z."/>
        </authorList>
    </citation>
    <scope>NUCLEOTIDE SEQUENCE [LARGE SCALE GENOMIC DNA]</scope>
    <source>
        <strain evidence="9">J267</strain>
        <tissue evidence="9">Leaf</tissue>
    </source>
</reference>
<dbReference type="Gene3D" id="1.10.10.60">
    <property type="entry name" value="Homeodomain-like"/>
    <property type="match status" value="2"/>
</dbReference>
<dbReference type="InterPro" id="IPR044822">
    <property type="entry name" value="Myb_DNA-bind_4"/>
</dbReference>
<evidence type="ECO:0000256" key="4">
    <source>
        <dbReference type="ARBA" id="ARBA00023125"/>
    </source>
</evidence>
<keyword evidence="4" id="KW-0238">DNA-binding</keyword>
<feature type="compositionally biased region" description="Low complexity" evidence="7">
    <location>
        <begin position="252"/>
        <end position="268"/>
    </location>
</feature>
<evidence type="ECO:0000256" key="1">
    <source>
        <dbReference type="ARBA" id="ARBA00004123"/>
    </source>
</evidence>
<dbReference type="GO" id="GO:0003677">
    <property type="term" value="F:DNA binding"/>
    <property type="evidence" value="ECO:0007669"/>
    <property type="project" value="UniProtKB-KW"/>
</dbReference>